<name>A0A445MYQ3_9BACT</name>
<dbReference type="Gene3D" id="3.40.640.10">
    <property type="entry name" value="Type I PLP-dependent aspartate aminotransferase-like (Major domain)"/>
    <property type="match status" value="1"/>
</dbReference>
<dbReference type="CDD" id="cd00616">
    <property type="entry name" value="AHBA_syn"/>
    <property type="match status" value="1"/>
</dbReference>
<dbReference type="InterPro" id="IPR015422">
    <property type="entry name" value="PyrdxlP-dep_Trfase_small"/>
</dbReference>
<evidence type="ECO:0000256" key="5">
    <source>
        <dbReference type="RuleBase" id="RU004508"/>
    </source>
</evidence>
<dbReference type="PIRSF" id="PIRSF000390">
    <property type="entry name" value="PLP_StrS"/>
    <property type="match status" value="1"/>
</dbReference>
<dbReference type="AlphaFoldDB" id="A0A445MYQ3"/>
<dbReference type="InterPro" id="IPR000653">
    <property type="entry name" value="DegT/StrS_aminotransferase"/>
</dbReference>
<evidence type="ECO:0000313" key="6">
    <source>
        <dbReference type="EMBL" id="SPD74608.1"/>
    </source>
</evidence>
<feature type="modified residue" description="N6-(pyridoxal phosphate)lysine" evidence="4">
    <location>
        <position position="219"/>
    </location>
</feature>
<evidence type="ECO:0000256" key="2">
    <source>
        <dbReference type="ARBA" id="ARBA00037999"/>
    </source>
</evidence>
<dbReference type="EMBL" id="OJIN01000167">
    <property type="protein sequence ID" value="SPD74608.1"/>
    <property type="molecule type" value="Genomic_DNA"/>
</dbReference>
<evidence type="ECO:0000256" key="1">
    <source>
        <dbReference type="ARBA" id="ARBA00022898"/>
    </source>
</evidence>
<evidence type="ECO:0000256" key="3">
    <source>
        <dbReference type="PIRSR" id="PIRSR000390-1"/>
    </source>
</evidence>
<dbReference type="InterPro" id="IPR015424">
    <property type="entry name" value="PyrdxlP-dep_Trfase"/>
</dbReference>
<feature type="active site" description="Proton acceptor" evidence="3">
    <location>
        <position position="219"/>
    </location>
</feature>
<protein>
    <submittedName>
        <fullName evidence="6">Putative Pleiotropic regulatory protein</fullName>
    </submittedName>
</protein>
<reference evidence="6" key="1">
    <citation type="submission" date="2018-01" db="EMBL/GenBank/DDBJ databases">
        <authorList>
            <person name="Regsiter A."/>
            <person name="William W."/>
        </authorList>
    </citation>
    <scope>NUCLEOTIDE SEQUENCE</scope>
    <source>
        <strain evidence="6">TRIP AH-1</strain>
    </source>
</reference>
<proteinExistence type="inferred from homology"/>
<evidence type="ECO:0000256" key="4">
    <source>
        <dbReference type="PIRSR" id="PIRSR000390-2"/>
    </source>
</evidence>
<gene>
    <name evidence="6" type="ORF">PITCH_A270014</name>
</gene>
<dbReference type="Gene3D" id="3.90.1150.10">
    <property type="entry name" value="Aspartate Aminotransferase, domain 1"/>
    <property type="match status" value="1"/>
</dbReference>
<dbReference type="GO" id="GO:0030170">
    <property type="term" value="F:pyridoxal phosphate binding"/>
    <property type="evidence" value="ECO:0007669"/>
    <property type="project" value="TreeGrafter"/>
</dbReference>
<dbReference type="GO" id="GO:0000271">
    <property type="term" value="P:polysaccharide biosynthetic process"/>
    <property type="evidence" value="ECO:0007669"/>
    <property type="project" value="TreeGrafter"/>
</dbReference>
<sequence length="400" mass="44715">MKRKVKFVDPAKLYSMIKDDIDAAYFEVMSKGDLIDRGQLRQFETNLAAFVGTKYAVGLNSGYDALHISLRAAGIGPGDEVIVPAHTFVATCSAVVNVGATPVLVDVGKDFNIDCDKVEEAIRNRQSAVGGRRSPIKAIIPVHLSGYMADMVRVMEIAEKYNLIVVEDACQSLGSSMVKQRSAVSSQQSAISQNPISDGRKLMAGAWGLTGCWSFYPFKILGGYGDGGAITTDDPDVALFARRMRYNGEDRETGEYHGHGFTCLLDNLQAAFLDVKLRYLPQWIKKRKSIAERYRSALSDISDLLLPHYVDSRRDHVYQNYTIRSKQGNAFSDYLKEHGVEVLTQFRKPYYRHEALKLEDRGFPETEALSREVCSLPMNEEIDDDEVEYVISVVRKFYGG</sequence>
<dbReference type="Pfam" id="PF01041">
    <property type="entry name" value="DegT_DnrJ_EryC1"/>
    <property type="match status" value="1"/>
</dbReference>
<organism evidence="6">
    <name type="scientific">uncultured Desulfobacterium sp</name>
    <dbReference type="NCBI Taxonomy" id="201089"/>
    <lineage>
        <taxon>Bacteria</taxon>
        <taxon>Pseudomonadati</taxon>
        <taxon>Thermodesulfobacteriota</taxon>
        <taxon>Desulfobacteria</taxon>
        <taxon>Desulfobacterales</taxon>
        <taxon>Desulfobacteriaceae</taxon>
        <taxon>Desulfobacterium</taxon>
        <taxon>environmental samples</taxon>
    </lineage>
</organism>
<dbReference type="GO" id="GO:0008483">
    <property type="term" value="F:transaminase activity"/>
    <property type="evidence" value="ECO:0007669"/>
    <property type="project" value="TreeGrafter"/>
</dbReference>
<comment type="similarity">
    <text evidence="2 5">Belongs to the DegT/DnrJ/EryC1 family.</text>
</comment>
<dbReference type="InterPro" id="IPR015421">
    <property type="entry name" value="PyrdxlP-dep_Trfase_major"/>
</dbReference>
<accession>A0A445MYQ3</accession>
<dbReference type="PANTHER" id="PTHR30244">
    <property type="entry name" value="TRANSAMINASE"/>
    <property type="match status" value="1"/>
</dbReference>
<dbReference type="SUPFAM" id="SSF53383">
    <property type="entry name" value="PLP-dependent transferases"/>
    <property type="match status" value="1"/>
</dbReference>
<dbReference type="PANTHER" id="PTHR30244:SF36">
    <property type="entry name" value="3-OXO-GLUCOSE-6-PHOSPHATE:GLUTAMATE AMINOTRANSFERASE"/>
    <property type="match status" value="1"/>
</dbReference>
<keyword evidence="1 4" id="KW-0663">Pyridoxal phosphate</keyword>